<dbReference type="RefSeq" id="WP_305991684.1">
    <property type="nucleotide sequence ID" value="NZ_JAVAMP010000003.1"/>
</dbReference>
<keyword evidence="2" id="KW-1185">Reference proteome</keyword>
<proteinExistence type="predicted"/>
<dbReference type="Proteomes" id="UP001231941">
    <property type="component" value="Unassembled WGS sequence"/>
</dbReference>
<dbReference type="EMBL" id="JAVAMP010000003">
    <property type="protein sequence ID" value="MDP5274373.1"/>
    <property type="molecule type" value="Genomic_DNA"/>
</dbReference>
<organism evidence="1 2">
    <name type="scientific">Chengkuizengella axinellae</name>
    <dbReference type="NCBI Taxonomy" id="3064388"/>
    <lineage>
        <taxon>Bacteria</taxon>
        <taxon>Bacillati</taxon>
        <taxon>Bacillota</taxon>
        <taxon>Bacilli</taxon>
        <taxon>Bacillales</taxon>
        <taxon>Paenibacillaceae</taxon>
        <taxon>Chengkuizengella</taxon>
    </lineage>
</organism>
<accession>A0ABT9IYE4</accession>
<name>A0ABT9IYE4_9BACL</name>
<comment type="caution">
    <text evidence="1">The sequence shown here is derived from an EMBL/GenBank/DDBJ whole genome shotgun (WGS) entry which is preliminary data.</text>
</comment>
<sequence length="146" mass="17237">MTQQLRTLLTSSSNISIKSVVAIKYPYWRKPLIMLPREFNMNRKSITMNMIQTFLDNGKLSIRDIMQMTYQEINDKQDVVSINHFLDVFEKIVVLPPESFSEDDYYTVKDLCYILISSEENIVRRLERGEFKGSFITKDGQWLKPK</sequence>
<gene>
    <name evidence="1" type="ORF">Q5Y73_09645</name>
</gene>
<evidence type="ECO:0000313" key="2">
    <source>
        <dbReference type="Proteomes" id="UP001231941"/>
    </source>
</evidence>
<protein>
    <submittedName>
        <fullName evidence="1">Uncharacterized protein</fullName>
    </submittedName>
</protein>
<evidence type="ECO:0000313" key="1">
    <source>
        <dbReference type="EMBL" id="MDP5274373.1"/>
    </source>
</evidence>
<reference evidence="1 2" key="1">
    <citation type="submission" date="2023-08" db="EMBL/GenBank/DDBJ databases">
        <authorList>
            <person name="Park J.-S."/>
        </authorList>
    </citation>
    <scope>NUCLEOTIDE SEQUENCE [LARGE SCALE GENOMIC DNA]</scope>
    <source>
        <strain evidence="1 2">2205SS18-9</strain>
    </source>
</reference>